<dbReference type="EMBL" id="BAAASX010000029">
    <property type="protein sequence ID" value="GAA2351888.1"/>
    <property type="molecule type" value="Genomic_DNA"/>
</dbReference>
<dbReference type="GO" id="GO:0032259">
    <property type="term" value="P:methylation"/>
    <property type="evidence" value="ECO:0007669"/>
    <property type="project" value="UniProtKB-KW"/>
</dbReference>
<dbReference type="RefSeq" id="WP_310283726.1">
    <property type="nucleotide sequence ID" value="NZ_BAAASX010000029.1"/>
</dbReference>
<dbReference type="EC" id="2.1.1.37" evidence="1"/>
<dbReference type="SUPFAM" id="SSF53335">
    <property type="entry name" value="S-adenosyl-L-methionine-dependent methyltransferases"/>
    <property type="match status" value="1"/>
</dbReference>
<dbReference type="InterPro" id="IPR001525">
    <property type="entry name" value="C5_MeTfrase"/>
</dbReference>
<protein>
    <recommendedName>
        <fullName evidence="1">DNA (cytosine-5-)-methyltransferase</fullName>
        <ecNumber evidence="1">2.1.1.37</ecNumber>
    </recommendedName>
</protein>
<dbReference type="InterPro" id="IPR050390">
    <property type="entry name" value="C5-Methyltransferase"/>
</dbReference>
<dbReference type="PRINTS" id="PR00105">
    <property type="entry name" value="C5METTRFRASE"/>
</dbReference>
<dbReference type="Gene3D" id="3.90.120.10">
    <property type="entry name" value="DNA Methylase, subunit A, domain 2"/>
    <property type="match status" value="1"/>
</dbReference>
<evidence type="ECO:0000256" key="3">
    <source>
        <dbReference type="ARBA" id="ARBA00022679"/>
    </source>
</evidence>
<evidence type="ECO:0000256" key="5">
    <source>
        <dbReference type="ARBA" id="ARBA00022747"/>
    </source>
</evidence>
<organism evidence="7 8">
    <name type="scientific">Glycomyces rutgersensis</name>
    <dbReference type="NCBI Taxonomy" id="58115"/>
    <lineage>
        <taxon>Bacteria</taxon>
        <taxon>Bacillati</taxon>
        <taxon>Actinomycetota</taxon>
        <taxon>Actinomycetes</taxon>
        <taxon>Glycomycetales</taxon>
        <taxon>Glycomycetaceae</taxon>
        <taxon>Glycomyces</taxon>
    </lineage>
</organism>
<evidence type="ECO:0000256" key="6">
    <source>
        <dbReference type="PROSITE-ProRule" id="PRU01016"/>
    </source>
</evidence>
<keyword evidence="4 6" id="KW-0949">S-adenosyl-L-methionine</keyword>
<gene>
    <name evidence="7" type="ORF">GCM10010403_52030</name>
</gene>
<keyword evidence="3 6" id="KW-0808">Transferase</keyword>
<keyword evidence="5" id="KW-0680">Restriction system</keyword>
<keyword evidence="8" id="KW-1185">Reference proteome</keyword>
<dbReference type="Proteomes" id="UP001501584">
    <property type="component" value="Unassembled WGS sequence"/>
</dbReference>
<reference evidence="7 8" key="1">
    <citation type="journal article" date="2019" name="Int. J. Syst. Evol. Microbiol.">
        <title>The Global Catalogue of Microorganisms (GCM) 10K type strain sequencing project: providing services to taxonomists for standard genome sequencing and annotation.</title>
        <authorList>
            <consortium name="The Broad Institute Genomics Platform"/>
            <consortium name="The Broad Institute Genome Sequencing Center for Infectious Disease"/>
            <person name="Wu L."/>
            <person name="Ma J."/>
        </authorList>
    </citation>
    <scope>NUCLEOTIDE SEQUENCE [LARGE SCALE GENOMIC DNA]</scope>
    <source>
        <strain evidence="7 8">JCM 6238</strain>
    </source>
</reference>
<feature type="active site" evidence="6">
    <location>
        <position position="74"/>
    </location>
</feature>
<name>A0ABN3GI09_9ACTN</name>
<keyword evidence="2 6" id="KW-0489">Methyltransferase</keyword>
<dbReference type="InterPro" id="IPR029063">
    <property type="entry name" value="SAM-dependent_MTases_sf"/>
</dbReference>
<comment type="similarity">
    <text evidence="6">Belongs to the class I-like SAM-binding methyltransferase superfamily. C5-methyltransferase family.</text>
</comment>
<accession>A0ABN3GI09</accession>
<comment type="caution">
    <text evidence="7">The sequence shown here is derived from an EMBL/GenBank/DDBJ whole genome shotgun (WGS) entry which is preliminary data.</text>
</comment>
<dbReference type="Gene3D" id="3.40.50.150">
    <property type="entry name" value="Vaccinia Virus protein VP39"/>
    <property type="match status" value="1"/>
</dbReference>
<evidence type="ECO:0000313" key="7">
    <source>
        <dbReference type="EMBL" id="GAA2351888.1"/>
    </source>
</evidence>
<evidence type="ECO:0000256" key="2">
    <source>
        <dbReference type="ARBA" id="ARBA00022603"/>
    </source>
</evidence>
<dbReference type="Pfam" id="PF00145">
    <property type="entry name" value="DNA_methylase"/>
    <property type="match status" value="2"/>
</dbReference>
<evidence type="ECO:0000256" key="4">
    <source>
        <dbReference type="ARBA" id="ARBA00022691"/>
    </source>
</evidence>
<sequence length="487" mass="53293">MSVTFVDLFCGAGGSSTGLVEAGYELLLAANHLPIAIETHSANHRNAEHLCADVSQYDMRRLPRADVLWASPICTEISPAGGRKRRHKPMTGQTVLDGFELPDGALERTRATFWDVLRAAEVWRYKAVMCENVVEALDWELFDVWLAGMHRLGYSSQIVSASSAHLGDLDNAPAPQWRDRIYVVFVQEGMRKPDLEPRPAAHCEHCGDVHAFQSWRNGKRWGKYRQQYDYRCPSCKRIVEPYVRPASSIIDWSNLGTRIGDRARPLAEATMNRIRAGLTAYPSDPTLLTVNHSGHEGRATPAAAAPLASRTAKIGDGVLVPSGAFYVKNYGGQAQPKHMVHPIGNPFGVVTANDSHSLVVPPQSDDSFVVTLRRNGTANPVTGPLTGVSAGGNHHGLVVPYRKGSAKPASDPMLTLGTRDSAGLVRPAIDVEDCYFRMVQPREQLLAQRFPTDYIVHGNKGEQTMQAGNAVSVNVARWIGSRLAPIL</sequence>
<dbReference type="PANTHER" id="PTHR10629:SF52">
    <property type="entry name" value="DNA (CYTOSINE-5)-METHYLTRANSFERASE 1"/>
    <property type="match status" value="1"/>
</dbReference>
<proteinExistence type="inferred from homology"/>
<evidence type="ECO:0000256" key="1">
    <source>
        <dbReference type="ARBA" id="ARBA00011975"/>
    </source>
</evidence>
<evidence type="ECO:0000313" key="8">
    <source>
        <dbReference type="Proteomes" id="UP001501584"/>
    </source>
</evidence>
<dbReference type="PROSITE" id="PS51679">
    <property type="entry name" value="SAM_MT_C5"/>
    <property type="match status" value="1"/>
</dbReference>
<dbReference type="PANTHER" id="PTHR10629">
    <property type="entry name" value="CYTOSINE-SPECIFIC METHYLTRANSFERASE"/>
    <property type="match status" value="1"/>
</dbReference>
<dbReference type="GO" id="GO:0008168">
    <property type="term" value="F:methyltransferase activity"/>
    <property type="evidence" value="ECO:0007669"/>
    <property type="project" value="UniProtKB-KW"/>
</dbReference>